<dbReference type="InterPro" id="IPR039421">
    <property type="entry name" value="Type_1_exporter"/>
</dbReference>
<evidence type="ECO:0000256" key="7">
    <source>
        <dbReference type="ARBA" id="ARBA00022989"/>
    </source>
</evidence>
<dbReference type="PROSITE" id="PS50893">
    <property type="entry name" value="ABC_TRANSPORTER_2"/>
    <property type="match status" value="1"/>
</dbReference>
<dbReference type="SMART" id="SM00382">
    <property type="entry name" value="AAA"/>
    <property type="match status" value="1"/>
</dbReference>
<name>A0A679IBP2_9ENTE</name>
<feature type="transmembrane region" description="Helical" evidence="9">
    <location>
        <begin position="177"/>
        <end position="194"/>
    </location>
</feature>
<dbReference type="FunFam" id="3.40.50.300:FF:000287">
    <property type="entry name" value="Multidrug ABC transporter ATP-binding protein"/>
    <property type="match status" value="1"/>
</dbReference>
<organism evidence="12 13">
    <name type="scientific">Enterococcus saigonensis</name>
    <dbReference type="NCBI Taxonomy" id="1805431"/>
    <lineage>
        <taxon>Bacteria</taxon>
        <taxon>Bacillati</taxon>
        <taxon>Bacillota</taxon>
        <taxon>Bacilli</taxon>
        <taxon>Lactobacillales</taxon>
        <taxon>Enterococcaceae</taxon>
        <taxon>Enterococcus</taxon>
    </lineage>
</organism>
<dbReference type="PANTHER" id="PTHR43394">
    <property type="entry name" value="ATP-DEPENDENT PERMEASE MDL1, MITOCHONDRIAL"/>
    <property type="match status" value="1"/>
</dbReference>
<dbReference type="Gene3D" id="1.20.1560.10">
    <property type="entry name" value="ABC transporter type 1, transmembrane domain"/>
    <property type="match status" value="1"/>
</dbReference>
<evidence type="ECO:0000313" key="12">
    <source>
        <dbReference type="EMBL" id="BCA85720.1"/>
    </source>
</evidence>
<keyword evidence="5" id="KW-0547">Nucleotide-binding</keyword>
<evidence type="ECO:0000259" key="10">
    <source>
        <dbReference type="PROSITE" id="PS50893"/>
    </source>
</evidence>
<evidence type="ECO:0000256" key="1">
    <source>
        <dbReference type="ARBA" id="ARBA00004651"/>
    </source>
</evidence>
<evidence type="ECO:0000256" key="6">
    <source>
        <dbReference type="ARBA" id="ARBA00022840"/>
    </source>
</evidence>
<dbReference type="Pfam" id="PF00005">
    <property type="entry name" value="ABC_tran"/>
    <property type="match status" value="1"/>
</dbReference>
<dbReference type="SUPFAM" id="SSF90123">
    <property type="entry name" value="ABC transporter transmembrane region"/>
    <property type="match status" value="1"/>
</dbReference>
<comment type="subcellular location">
    <subcellularLocation>
        <location evidence="1">Cell membrane</location>
        <topology evidence="1">Multi-pass membrane protein</topology>
    </subcellularLocation>
</comment>
<dbReference type="Proteomes" id="UP000502998">
    <property type="component" value="Chromosome"/>
</dbReference>
<evidence type="ECO:0000313" key="13">
    <source>
        <dbReference type="Proteomes" id="UP000502998"/>
    </source>
</evidence>
<dbReference type="PROSITE" id="PS00211">
    <property type="entry name" value="ABC_TRANSPORTER_1"/>
    <property type="match status" value="1"/>
</dbReference>
<dbReference type="CDD" id="cd18547">
    <property type="entry name" value="ABC_6TM_Tm288_like"/>
    <property type="match status" value="1"/>
</dbReference>
<evidence type="ECO:0000256" key="9">
    <source>
        <dbReference type="SAM" id="Phobius"/>
    </source>
</evidence>
<evidence type="ECO:0000256" key="8">
    <source>
        <dbReference type="ARBA" id="ARBA00023136"/>
    </source>
</evidence>
<protein>
    <submittedName>
        <fullName evidence="12">ABC transporter</fullName>
    </submittedName>
</protein>
<feature type="transmembrane region" description="Helical" evidence="9">
    <location>
        <begin position="271"/>
        <end position="298"/>
    </location>
</feature>
<dbReference type="InterPro" id="IPR027417">
    <property type="entry name" value="P-loop_NTPase"/>
</dbReference>
<keyword evidence="7 9" id="KW-1133">Transmembrane helix</keyword>
<evidence type="ECO:0000256" key="2">
    <source>
        <dbReference type="ARBA" id="ARBA00022448"/>
    </source>
</evidence>
<gene>
    <name evidence="12" type="ORF">EsVE80_12430</name>
</gene>
<dbReference type="CDD" id="cd03254">
    <property type="entry name" value="ABCC_Glucan_exporter_like"/>
    <property type="match status" value="1"/>
</dbReference>
<evidence type="ECO:0000256" key="3">
    <source>
        <dbReference type="ARBA" id="ARBA00022475"/>
    </source>
</evidence>
<proteinExistence type="predicted"/>
<dbReference type="InterPro" id="IPR017871">
    <property type="entry name" value="ABC_transporter-like_CS"/>
</dbReference>
<keyword evidence="6" id="KW-0067">ATP-binding</keyword>
<keyword evidence="8 9" id="KW-0472">Membrane</keyword>
<accession>A0A679IBP2</accession>
<dbReference type="SUPFAM" id="SSF52540">
    <property type="entry name" value="P-loop containing nucleoside triphosphate hydrolases"/>
    <property type="match status" value="1"/>
</dbReference>
<dbReference type="GO" id="GO:0015421">
    <property type="term" value="F:ABC-type oligopeptide transporter activity"/>
    <property type="evidence" value="ECO:0007669"/>
    <property type="project" value="TreeGrafter"/>
</dbReference>
<dbReference type="PROSITE" id="PS50929">
    <property type="entry name" value="ABC_TM1F"/>
    <property type="match status" value="1"/>
</dbReference>
<keyword evidence="13" id="KW-1185">Reference proteome</keyword>
<dbReference type="AlphaFoldDB" id="A0A679IBP2"/>
<dbReference type="Gene3D" id="3.40.50.300">
    <property type="entry name" value="P-loop containing nucleotide triphosphate hydrolases"/>
    <property type="match status" value="1"/>
</dbReference>
<dbReference type="RefSeq" id="WP_173104140.1">
    <property type="nucleotide sequence ID" value="NZ_AP022822.1"/>
</dbReference>
<dbReference type="GO" id="GO:0005886">
    <property type="term" value="C:plasma membrane"/>
    <property type="evidence" value="ECO:0007669"/>
    <property type="project" value="UniProtKB-SubCell"/>
</dbReference>
<feature type="transmembrane region" description="Helical" evidence="9">
    <location>
        <begin position="75"/>
        <end position="96"/>
    </location>
</feature>
<evidence type="ECO:0000256" key="5">
    <source>
        <dbReference type="ARBA" id="ARBA00022741"/>
    </source>
</evidence>
<dbReference type="InterPro" id="IPR036640">
    <property type="entry name" value="ABC1_TM_sf"/>
</dbReference>
<dbReference type="GO" id="GO:0005524">
    <property type="term" value="F:ATP binding"/>
    <property type="evidence" value="ECO:0007669"/>
    <property type="project" value="UniProtKB-KW"/>
</dbReference>
<feature type="domain" description="ABC transporter" evidence="10">
    <location>
        <begin position="385"/>
        <end position="619"/>
    </location>
</feature>
<keyword evidence="3" id="KW-1003">Cell membrane</keyword>
<dbReference type="InterPro" id="IPR011527">
    <property type="entry name" value="ABC1_TM_dom"/>
</dbReference>
<dbReference type="PANTHER" id="PTHR43394:SF1">
    <property type="entry name" value="ATP-BINDING CASSETTE SUB-FAMILY B MEMBER 10, MITOCHONDRIAL"/>
    <property type="match status" value="1"/>
</dbReference>
<dbReference type="EMBL" id="AP022822">
    <property type="protein sequence ID" value="BCA85720.1"/>
    <property type="molecule type" value="Genomic_DNA"/>
</dbReference>
<dbReference type="InterPro" id="IPR003593">
    <property type="entry name" value="AAA+_ATPase"/>
</dbReference>
<dbReference type="GO" id="GO:0016887">
    <property type="term" value="F:ATP hydrolysis activity"/>
    <property type="evidence" value="ECO:0007669"/>
    <property type="project" value="InterPro"/>
</dbReference>
<dbReference type="Pfam" id="PF00664">
    <property type="entry name" value="ABC_membrane"/>
    <property type="match status" value="1"/>
</dbReference>
<sequence>MSKAAVKRSTGSNLKRLLTLMFSQYKIQLVFVLGMILLSAYANVKGSLFLQVVIDQYITPLIGQSHPNFSGLLQAILQMALIYLIGVIASLTYNFMMVKISEGTQKKIRDQMFTHLESLPIRYFDANSDGDIMSHFTNDTDTLRQMISQSIPNLMMAFVTFISVFIAMFTISLPLTGFVLISVFLMLNVIRFISKKSGRFFGAQQKDLGQVNGYIEEMMHGQKVVKIFNHEKKVMEEFDELNDQLQESATKANINANTLMPIMMNLLNVQYVLVAIIGGLFAINGISGLTVGMIASFLQLSRSLNGPISQISQQINFVIMALAGAGRIFNLLDEKPEQDDGYVTLVNAKKVDGKLIETAERTGLWAWKHPHSDGSITYTELTGDVVFEDVDFGYVDNNIVLHDINLYAKPGEKVAFVGATGAGKTTITNLINRFYDIQDGKIRYDGINIKKIKKDSLRRSLGIVLQDTHLFTGTIRENIRFGKLDASDADVLAAAKLANADSFINHLPDKYDTVITGDGEGLSQGQRQLLAIARAAIADPPVMILDEATSSIDTRTESIVQSGMDKLMQGRTVFVIAHRLSTIQNADVIMVLDHGRIIERGTHEDLITEKGMYYQLYTGKVELA</sequence>
<feature type="domain" description="ABC transmembrane type-1" evidence="11">
    <location>
        <begin position="30"/>
        <end position="320"/>
    </location>
</feature>
<evidence type="ECO:0000256" key="4">
    <source>
        <dbReference type="ARBA" id="ARBA00022692"/>
    </source>
</evidence>
<evidence type="ECO:0000259" key="11">
    <source>
        <dbReference type="PROSITE" id="PS50929"/>
    </source>
</evidence>
<dbReference type="KEGG" id="esg:EsVE80_12430"/>
<keyword evidence="4 9" id="KW-0812">Transmembrane</keyword>
<dbReference type="FunFam" id="1.20.1560.10:FF:000011">
    <property type="entry name" value="Multidrug ABC transporter ATP-binding protein"/>
    <property type="match status" value="1"/>
</dbReference>
<keyword evidence="2" id="KW-0813">Transport</keyword>
<reference evidence="12 13" key="1">
    <citation type="submission" date="2020-02" db="EMBL/GenBank/DDBJ databases">
        <title>Characterization of vanA genotype vancomycin-resistant Enterococcus saigonensis VE80.</title>
        <authorList>
            <person name="Harada T."/>
            <person name="Motooka D."/>
            <person name="Nakamura S."/>
            <person name="Yamamoto Y."/>
            <person name="Kawahara R."/>
            <person name="Kawatsu K."/>
        </authorList>
    </citation>
    <scope>NUCLEOTIDE SEQUENCE [LARGE SCALE GENOMIC DNA]</scope>
    <source>
        <strain evidence="12 13">VE80</strain>
    </source>
</reference>
<feature type="transmembrane region" description="Helical" evidence="9">
    <location>
        <begin position="154"/>
        <end position="171"/>
    </location>
</feature>
<dbReference type="InterPro" id="IPR003439">
    <property type="entry name" value="ABC_transporter-like_ATP-bd"/>
</dbReference>